<dbReference type="EMBL" id="JH711579">
    <property type="protein sequence ID" value="EIW80331.1"/>
    <property type="molecule type" value="Genomic_DNA"/>
</dbReference>
<dbReference type="AlphaFoldDB" id="A0A5M3MNW8"/>
<evidence type="ECO:0000313" key="2">
    <source>
        <dbReference type="EMBL" id="EIW80331.1"/>
    </source>
</evidence>
<dbReference type="RefSeq" id="XP_007769099.1">
    <property type="nucleotide sequence ID" value="XM_007770909.1"/>
</dbReference>
<dbReference type="OrthoDB" id="2658401at2759"/>
<feature type="region of interest" description="Disordered" evidence="1">
    <location>
        <begin position="665"/>
        <end position="692"/>
    </location>
</feature>
<evidence type="ECO:0000313" key="3">
    <source>
        <dbReference type="Proteomes" id="UP000053558"/>
    </source>
</evidence>
<proteinExistence type="predicted"/>
<evidence type="ECO:0000256" key="1">
    <source>
        <dbReference type="SAM" id="MobiDB-lite"/>
    </source>
</evidence>
<feature type="region of interest" description="Disordered" evidence="1">
    <location>
        <begin position="820"/>
        <end position="840"/>
    </location>
</feature>
<organism evidence="2 3">
    <name type="scientific">Coniophora puteana (strain RWD-64-598)</name>
    <name type="common">Brown rot fungus</name>
    <dbReference type="NCBI Taxonomy" id="741705"/>
    <lineage>
        <taxon>Eukaryota</taxon>
        <taxon>Fungi</taxon>
        <taxon>Dikarya</taxon>
        <taxon>Basidiomycota</taxon>
        <taxon>Agaricomycotina</taxon>
        <taxon>Agaricomycetes</taxon>
        <taxon>Agaricomycetidae</taxon>
        <taxon>Boletales</taxon>
        <taxon>Coniophorineae</taxon>
        <taxon>Coniophoraceae</taxon>
        <taxon>Coniophora</taxon>
    </lineage>
</organism>
<feature type="compositionally biased region" description="Polar residues" evidence="1">
    <location>
        <begin position="536"/>
        <end position="546"/>
    </location>
</feature>
<dbReference type="GeneID" id="19209122"/>
<name>A0A5M3MNW8_CONPW</name>
<dbReference type="KEGG" id="cput:CONPUDRAFT_73479"/>
<accession>A0A5M3MNW8</accession>
<keyword evidence="3" id="KW-1185">Reference proteome</keyword>
<gene>
    <name evidence="2" type="ORF">CONPUDRAFT_73479</name>
</gene>
<feature type="compositionally biased region" description="Polar residues" evidence="1">
    <location>
        <begin position="683"/>
        <end position="692"/>
    </location>
</feature>
<comment type="caution">
    <text evidence="2">The sequence shown here is derived from an EMBL/GenBank/DDBJ whole genome shotgun (WGS) entry which is preliminary data.</text>
</comment>
<reference evidence="3" key="1">
    <citation type="journal article" date="2012" name="Science">
        <title>The Paleozoic origin of enzymatic lignin decomposition reconstructed from 31 fungal genomes.</title>
        <authorList>
            <person name="Floudas D."/>
            <person name="Binder M."/>
            <person name="Riley R."/>
            <person name="Barry K."/>
            <person name="Blanchette R.A."/>
            <person name="Henrissat B."/>
            <person name="Martinez A.T."/>
            <person name="Otillar R."/>
            <person name="Spatafora J.W."/>
            <person name="Yadav J.S."/>
            <person name="Aerts A."/>
            <person name="Benoit I."/>
            <person name="Boyd A."/>
            <person name="Carlson A."/>
            <person name="Copeland A."/>
            <person name="Coutinho P.M."/>
            <person name="de Vries R.P."/>
            <person name="Ferreira P."/>
            <person name="Findley K."/>
            <person name="Foster B."/>
            <person name="Gaskell J."/>
            <person name="Glotzer D."/>
            <person name="Gorecki P."/>
            <person name="Heitman J."/>
            <person name="Hesse C."/>
            <person name="Hori C."/>
            <person name="Igarashi K."/>
            <person name="Jurgens J.A."/>
            <person name="Kallen N."/>
            <person name="Kersten P."/>
            <person name="Kohler A."/>
            <person name="Kuees U."/>
            <person name="Kumar T.K.A."/>
            <person name="Kuo A."/>
            <person name="LaButti K."/>
            <person name="Larrondo L.F."/>
            <person name="Lindquist E."/>
            <person name="Ling A."/>
            <person name="Lombard V."/>
            <person name="Lucas S."/>
            <person name="Lundell T."/>
            <person name="Martin R."/>
            <person name="McLaughlin D.J."/>
            <person name="Morgenstern I."/>
            <person name="Morin E."/>
            <person name="Murat C."/>
            <person name="Nagy L.G."/>
            <person name="Nolan M."/>
            <person name="Ohm R.A."/>
            <person name="Patyshakuliyeva A."/>
            <person name="Rokas A."/>
            <person name="Ruiz-Duenas F.J."/>
            <person name="Sabat G."/>
            <person name="Salamov A."/>
            <person name="Samejima M."/>
            <person name="Schmutz J."/>
            <person name="Slot J.C."/>
            <person name="St John F."/>
            <person name="Stenlid J."/>
            <person name="Sun H."/>
            <person name="Sun S."/>
            <person name="Syed K."/>
            <person name="Tsang A."/>
            <person name="Wiebenga A."/>
            <person name="Young D."/>
            <person name="Pisabarro A."/>
            <person name="Eastwood D.C."/>
            <person name="Martin F."/>
            <person name="Cullen D."/>
            <person name="Grigoriev I.V."/>
            <person name="Hibbett D.S."/>
        </authorList>
    </citation>
    <scope>NUCLEOTIDE SEQUENCE [LARGE SCALE GENOMIC DNA]</scope>
    <source>
        <strain evidence="3">RWD-64-598 SS2</strain>
    </source>
</reference>
<feature type="compositionally biased region" description="Basic and acidic residues" evidence="1">
    <location>
        <begin position="503"/>
        <end position="535"/>
    </location>
</feature>
<sequence>MTISQLNRATLWTFAQGSLSAYRRDLRPDHYSQEQPWGLEVPLPFKSTGQVPIVLATALFVLKYPLTLVLVFDSAAPRIFTPSTIPRPATLSEGLHSHNRYGASVILAHWTSDEPAISQECDLSAYRGHSTRKFKLQPCAQQRLWRRYAGHPASAHEEPAALAAQNISPAVTDLLHRAAEDASAGGQRMRRSRLPAHQATVGKAAKAANKMGKKARWFDVQIVPGHCTYAIASDRPFAKRRAPTERPINPTISLTFRFAMDRTNGNQVAQDGHTDNHTSLKRKVPPTLDPNLKKFLPSKMKYQRFDAINDHDEDPLLRAKLTSRDESDQAEDEYAVIAQICVDEDDLSQALSRQSTISDLNTTEQLVVDNLYAPSQSSLSRPAGFSKRSQGLIRSDTRLSIVSSSSQHDGTLHVDNQPAQATQNWQQSMMHQLNSIVAAHRSSTDLQPTREMLLPEQDTEVDFSLLQALKPPPKHLDLQQYEHFPQPSSVTKGKGGSGGVDRSTLKGKDRYTPSDHPRPPIDDKADSRIGVHKYDTSTAISRSSVSPRHAPDHFATDTSTRPSRIPRPVKTVHAPQMVARAYQLGQPSTRRYDDSEMTNAITNDGGGSQLPSDQLHLEERVPLYSAQEYTGKSGLLSGQPHAYANQSPPRQLIAAPLATQSIANGTERQSHQPAPSHAALKQPANTKRTSQATQLHATNTVPSSELQADADHIAQMLVHAPINHVQATSDQLNGTVIRPPDGRGPFQPSVGDKNHHGLGNPTITATDQTHANAAFAALILDGVSKATSQLQTSNADLHTDIVRALAQVVQATEAILKTGKGLPQENAKRKSGGKKTSVPKGFAQLHEEDIDESDEEDENDPDVFKAHPSWIPLKRAVRMVFRRLLGVNNYKPEQLQRLPLPLSSAEIENFGTSNSLVDCTITFYRVDLSQPWKTFCLNSIARKVFIDHFMACWTDRVIKNRNIPFDFVTNEKVAWALDTHVSHVKTVYRKFRNGELPEASESSAKRAAQATRRSTVRSEIKQHMSETLKAFTGNSCYVLDVRVRRNVMSDDETDPETPSGSKTPKNFRIIRLAWRSEEFTIFLRTLDDLYLDDWRNPIDRRATPGNPPRTRLESDGFTLKNVPKGLYRNCYDADYLAGLHEWERAMLNIIEEDYDFEIAIERSAEYIKQGCHLWFKEKDILGAAMSAWPEMY</sequence>
<feature type="region of interest" description="Disordered" evidence="1">
    <location>
        <begin position="485"/>
        <end position="567"/>
    </location>
</feature>
<feature type="region of interest" description="Disordered" evidence="1">
    <location>
        <begin position="733"/>
        <end position="764"/>
    </location>
</feature>
<dbReference type="Proteomes" id="UP000053558">
    <property type="component" value="Unassembled WGS sequence"/>
</dbReference>
<protein>
    <submittedName>
        <fullName evidence="2">Uncharacterized protein</fullName>
    </submittedName>
</protein>